<feature type="transmembrane region" description="Helical" evidence="1">
    <location>
        <begin position="69"/>
        <end position="92"/>
    </location>
</feature>
<evidence type="ECO:0000313" key="2">
    <source>
        <dbReference type="EMBL" id="KKN96595.1"/>
    </source>
</evidence>
<keyword evidence="1" id="KW-0812">Transmembrane</keyword>
<evidence type="ECO:0000256" key="1">
    <source>
        <dbReference type="SAM" id="Phobius"/>
    </source>
</evidence>
<keyword evidence="1" id="KW-0472">Membrane</keyword>
<sequence length="439" mass="51219">MSQSTETSQVLENKKNIKWLQRLKEESWEAELLVSAIAIFGTFQLFGLIEWVTNKYIDLLPIEQYQYGYFIVFMGLLAISILVSMFVIHFFLRAYWIGLVGLNSVFPDYSIEDSAYSKIYTEKILGILPKQEDTIQKVDELCSVIFSAAFTILLIYMYMSVFLSVYMLIYNLLIDYVPSYILLIPLFISLILLVLQTIFSVIGNLKMFKTNVWVQTWMFKLVRLTTLVTYGPLYKYLLQVTMVFGSNFKKKKSLVFLILLFFVSGMCVAIVKIQDTNIFHLINPISYDVHKMQLSYYENQNINESFLITPQIQSDIIEDNTVKLFIPVFHHERNYQKTTCGEFNDDDSLSIDGNRVNAQQFYLDCYEKYHSVELNGQLLKIDFLKKNHPISEQFGIVGFIDKNLLKKGKNIIEVTKTLGEAREFNWSIPFYYQPNTSHN</sequence>
<protein>
    <submittedName>
        <fullName evidence="2">Uncharacterized protein</fullName>
    </submittedName>
</protein>
<feature type="transmembrane region" description="Helical" evidence="1">
    <location>
        <begin position="181"/>
        <end position="205"/>
    </location>
</feature>
<feature type="transmembrane region" description="Helical" evidence="1">
    <location>
        <begin position="254"/>
        <end position="271"/>
    </location>
</feature>
<feature type="transmembrane region" description="Helical" evidence="1">
    <location>
        <begin position="144"/>
        <end position="169"/>
    </location>
</feature>
<dbReference type="AlphaFoldDB" id="A0A0F9UU49"/>
<reference evidence="2" key="1">
    <citation type="journal article" date="2015" name="Nature">
        <title>Complex archaea that bridge the gap between prokaryotes and eukaryotes.</title>
        <authorList>
            <person name="Spang A."/>
            <person name="Saw J.H."/>
            <person name="Jorgensen S.L."/>
            <person name="Zaremba-Niedzwiedzka K."/>
            <person name="Martijn J."/>
            <person name="Lind A.E."/>
            <person name="van Eijk R."/>
            <person name="Schleper C."/>
            <person name="Guy L."/>
            <person name="Ettema T.J."/>
        </authorList>
    </citation>
    <scope>NUCLEOTIDE SEQUENCE</scope>
</reference>
<keyword evidence="1" id="KW-1133">Transmembrane helix</keyword>
<accession>A0A0F9UU49</accession>
<feature type="transmembrane region" description="Helical" evidence="1">
    <location>
        <begin position="30"/>
        <end position="49"/>
    </location>
</feature>
<name>A0A0F9UU49_9ZZZZ</name>
<gene>
    <name evidence="2" type="ORF">LCGC14_0166410</name>
</gene>
<proteinExistence type="predicted"/>
<comment type="caution">
    <text evidence="2">The sequence shown here is derived from an EMBL/GenBank/DDBJ whole genome shotgun (WGS) entry which is preliminary data.</text>
</comment>
<dbReference type="EMBL" id="LAZR01000063">
    <property type="protein sequence ID" value="KKN96595.1"/>
    <property type="molecule type" value="Genomic_DNA"/>
</dbReference>
<organism evidence="2">
    <name type="scientific">marine sediment metagenome</name>
    <dbReference type="NCBI Taxonomy" id="412755"/>
    <lineage>
        <taxon>unclassified sequences</taxon>
        <taxon>metagenomes</taxon>
        <taxon>ecological metagenomes</taxon>
    </lineage>
</organism>